<dbReference type="Proteomes" id="UP000307510">
    <property type="component" value="Unassembled WGS sequence"/>
</dbReference>
<dbReference type="NCBIfam" id="TIGR01760">
    <property type="entry name" value="tape_meas_TP901"/>
    <property type="match status" value="1"/>
</dbReference>
<protein>
    <submittedName>
        <fullName evidence="5">Phage tail tape measure protein</fullName>
    </submittedName>
</protein>
<gene>
    <name evidence="5" type="ORF">FEA48_23570</name>
</gene>
<sequence>MTDVRLSLTVDARQGRTEMQNFRAGYSALVDQLRRPLNQIASLRDLQSSLVENDKQLNAVRDKVRDLSNELISAERPTKAQQMAYRAATADAKSLEQAIASQRSQLAQLSASLKAAGVDTNYLSNEQKRLAADLAQASKASDQQARIAGARAALNIRPHREIRNEVALLQQQYQTLQRVGGLSSAELAQAQVRLRERTSELLEGTNGWAKSLGQVHLQAGVALASVGALAYGGGQLLAFYARFAQEMAAVDSITNMTRPELQAMSRDVRQLSVAMGRDAAQSAEALNDILSSGVSENNGISVLALSTKAAIAGLTETKVAAAGGLAVVNAYGEGIENLELRYDQMFLAVRDGVTTFPELSQYLGDVLPSAKAAGVGFDEVAAAIARMTIAGIRTPQAVTALKGAINALAAPTPDAQKKMDELGITWKGLTATLEDIASRKLGLDAMRQLIPDVEARTAVLSLTQYIKEMRAEVTAMGDAGGSMEAAYQKMADTPQADLDRFNAALAETKLQLGEAATAFLPLVEVAGDALKAFNSMPEPIRVSLAAMAAMTITAVALRSAISTLRSPVQLFLGHLSATPAAATATAGGLAQVGASATGLIPTLRNLASVASVAKGALALGVLSWTGGKLLELYDLYEQNQELIKSQHDYEKALSDTITKTTEYADVVIQPAAALARMNDEERKAYTESLRLATEHYQKQSELLSRRAAERDGPTADVDPDAQAAAKRAFEYRRELQRITADQAAAAEEQEAAEKRHNDNMDKIRADNLGKLKTALASQLRAYETANKALEAAKKQRETVAKEFADLSKDVRAAPQGQSSLSDVYDLKSRANQSLKAGRNDDALRQAREAAKVLRELKDAGENGYGLGGLADELGNIANKAAGNIEGDQAAKLATIKADMDEILAKAEAMKRVNIEFTGNEQSVQALEQQALELAGRLKKYMTIPVNYVGADPNVASSEKDAGNIVDQGVSRAAGGWIDGPGSNTSDSIRLNASRGEFVLQARAARQLGASALEHMNRSGTLPPGRADLVPHIPSLPALDRSGERQPLNLSMPWGGSYAMEASPNEARRFQEDLRKARIKLGGTNTNGNA</sequence>
<dbReference type="RefSeq" id="WP_138215973.1">
    <property type="nucleotide sequence ID" value="NZ_VASG01000007.1"/>
</dbReference>
<reference evidence="6" key="2">
    <citation type="submission" date="2019-06" db="EMBL/GenBank/DDBJ databases">
        <title>AzeR, a transcriptional regulator that responds to azelaic acid in Pseudomonas nitroreducens.</title>
        <authorList>
            <person name="Bez C."/>
            <person name="Javvadi S.G."/>
            <person name="Bertani I."/>
            <person name="Devescovi G."/>
            <person name="Studholme D.J."/>
            <person name="Geller A."/>
            <person name="Levy A."/>
            <person name="Venturi V."/>
        </authorList>
    </citation>
    <scope>NUCLEOTIDE SEQUENCE [LARGE SCALE GENOMIC DNA]</scope>
    <source>
        <strain evidence="6">DSM 9128</strain>
    </source>
</reference>
<evidence type="ECO:0000256" key="3">
    <source>
        <dbReference type="SAM" id="MobiDB-lite"/>
    </source>
</evidence>
<dbReference type="EMBL" id="VASG01000007">
    <property type="protein sequence ID" value="TLP70815.1"/>
    <property type="molecule type" value="Genomic_DNA"/>
</dbReference>
<dbReference type="Pfam" id="PF10145">
    <property type="entry name" value="PhageMin_Tail"/>
    <property type="match status" value="1"/>
</dbReference>
<evidence type="ECO:0000313" key="6">
    <source>
        <dbReference type="Proteomes" id="UP000307510"/>
    </source>
</evidence>
<evidence type="ECO:0000256" key="2">
    <source>
        <dbReference type="SAM" id="Coils"/>
    </source>
</evidence>
<evidence type="ECO:0000313" key="5">
    <source>
        <dbReference type="EMBL" id="TLP70815.1"/>
    </source>
</evidence>
<dbReference type="AlphaFoldDB" id="A0A5R8ZY81"/>
<keyword evidence="1" id="KW-1188">Viral release from host cell</keyword>
<dbReference type="PANTHER" id="PTHR37813">
    <property type="entry name" value="FELS-2 PROPHAGE PROTEIN"/>
    <property type="match status" value="1"/>
</dbReference>
<dbReference type="InterPro" id="IPR010090">
    <property type="entry name" value="Phage_tape_meas"/>
</dbReference>
<feature type="coiled-coil region" evidence="2">
    <location>
        <begin position="735"/>
        <end position="809"/>
    </location>
</feature>
<feature type="compositionally biased region" description="Basic and acidic residues" evidence="3">
    <location>
        <begin position="700"/>
        <end position="713"/>
    </location>
</feature>
<proteinExistence type="predicted"/>
<reference evidence="5 6" key="1">
    <citation type="submission" date="2019-05" db="EMBL/GenBank/DDBJ databases">
        <authorList>
            <person name="Moore K."/>
            <person name="O'Neill P."/>
            <person name="Farbos A."/>
            <person name="Studholme D.J."/>
        </authorList>
    </citation>
    <scope>NUCLEOTIDE SEQUENCE [LARGE SCALE GENOMIC DNA]</scope>
    <source>
        <strain evidence="5 6">DSM 9128</strain>
    </source>
</reference>
<keyword evidence="2" id="KW-0175">Coiled coil</keyword>
<comment type="caution">
    <text evidence="5">The sequence shown here is derived from an EMBL/GenBank/DDBJ whole genome shotgun (WGS) entry which is preliminary data.</text>
</comment>
<evidence type="ECO:0000256" key="1">
    <source>
        <dbReference type="ARBA" id="ARBA00022612"/>
    </source>
</evidence>
<feature type="domain" description="Phage tail tape measure protein" evidence="4">
    <location>
        <begin position="267"/>
        <end position="443"/>
    </location>
</feature>
<name>A0A5R8ZY81_PSENT</name>
<evidence type="ECO:0000259" key="4">
    <source>
        <dbReference type="Pfam" id="PF10145"/>
    </source>
</evidence>
<dbReference type="PANTHER" id="PTHR37813:SF1">
    <property type="entry name" value="FELS-2 PROPHAGE PROTEIN"/>
    <property type="match status" value="1"/>
</dbReference>
<feature type="region of interest" description="Disordered" evidence="3">
    <location>
        <begin position="700"/>
        <end position="723"/>
    </location>
</feature>
<accession>A0A5R8ZY81</accession>
<organism evidence="5 6">
    <name type="scientific">Pseudomonas nitroreducens</name>
    <dbReference type="NCBI Taxonomy" id="46680"/>
    <lineage>
        <taxon>Bacteria</taxon>
        <taxon>Pseudomonadati</taxon>
        <taxon>Pseudomonadota</taxon>
        <taxon>Gammaproteobacteria</taxon>
        <taxon>Pseudomonadales</taxon>
        <taxon>Pseudomonadaceae</taxon>
        <taxon>Pseudomonas</taxon>
    </lineage>
</organism>
<feature type="coiled-coil region" evidence="2">
    <location>
        <begin position="50"/>
        <end position="112"/>
    </location>
</feature>